<reference evidence="1" key="1">
    <citation type="journal article" date="2015" name="BMC Genomics">
        <title>Genome mining reveals unlocked bioactive potential of marine Gram-negative bacteria.</title>
        <authorList>
            <person name="Machado H."/>
            <person name="Sonnenschein E.C."/>
            <person name="Melchiorsen J."/>
            <person name="Gram L."/>
        </authorList>
    </citation>
    <scope>NUCLEOTIDE SEQUENCE</scope>
    <source>
        <strain evidence="1">S2052</strain>
    </source>
</reference>
<dbReference type="InterPro" id="IPR002731">
    <property type="entry name" value="ATPase_BadF"/>
</dbReference>
<dbReference type="PANTHER" id="PTHR43190">
    <property type="entry name" value="N-ACETYL-D-GLUCOSAMINE KINASE"/>
    <property type="match status" value="1"/>
</dbReference>
<gene>
    <name evidence="1" type="ORF">TW71_19245</name>
</gene>
<organism evidence="1">
    <name type="scientific">Vibrio coralliilyticus</name>
    <dbReference type="NCBI Taxonomy" id="190893"/>
    <lineage>
        <taxon>Bacteria</taxon>
        <taxon>Pseudomonadati</taxon>
        <taxon>Pseudomonadota</taxon>
        <taxon>Gammaproteobacteria</taxon>
        <taxon>Vibrionales</taxon>
        <taxon>Vibrionaceae</taxon>
        <taxon>Vibrio</taxon>
    </lineage>
</organism>
<dbReference type="InterPro" id="IPR043129">
    <property type="entry name" value="ATPase_NBD"/>
</dbReference>
<dbReference type="SUPFAM" id="SSF53067">
    <property type="entry name" value="Actin-like ATPase domain"/>
    <property type="match status" value="2"/>
</dbReference>
<dbReference type="Gene3D" id="3.30.420.40">
    <property type="match status" value="2"/>
</dbReference>
<dbReference type="PANTHER" id="PTHR43190:SF3">
    <property type="entry name" value="N-ACETYL-D-GLUCOSAMINE KINASE"/>
    <property type="match status" value="1"/>
</dbReference>
<protein>
    <submittedName>
        <fullName evidence="1">N-acetylglucosamine kinase</fullName>
    </submittedName>
</protein>
<keyword evidence="1" id="KW-0808">Transferase</keyword>
<dbReference type="Pfam" id="PF01869">
    <property type="entry name" value="BcrAD_BadFG"/>
    <property type="match status" value="1"/>
</dbReference>
<dbReference type="GO" id="GO:0016301">
    <property type="term" value="F:kinase activity"/>
    <property type="evidence" value="ECO:0007669"/>
    <property type="project" value="UniProtKB-KW"/>
</dbReference>
<evidence type="ECO:0000313" key="1">
    <source>
        <dbReference type="EMBL" id="KJY68695.1"/>
    </source>
</evidence>
<proteinExistence type="predicted"/>
<keyword evidence="1" id="KW-0418">Kinase</keyword>
<dbReference type="InterPro" id="IPR052519">
    <property type="entry name" value="Euk-type_GlcNAc_Kinase"/>
</dbReference>
<sequence length="291" mass="31047">MTQYFVGIDGGGTSCRARIRDQHGKQLGEGKSGSANILLGVDVALQSIVDAVTIAAQEAGLDSSQLKHMHLGLALAGAEQKSAWQEFMAQDHPFASIVLNTDAYGACLGAHNGDSGAIMIAGTGSCGIYLSGNEQHVVGGREFPISDQGGGAVMGLTLIQKVLLAEDGIGEKTLLCQEVMTHFSNDIDQIVSWSKNALPRDYGQFSPMIFRHAAQADSLAISLLKQTAADIEMFILALHKKGANRICLMGSIAGRMHDWLSPPVQQWIVEPQFDAIEGALMFAGKPEHNLY</sequence>
<name>A0A837G351_9VIBR</name>
<accession>A0A837G351</accession>
<dbReference type="AlphaFoldDB" id="A0A837G351"/>
<comment type="caution">
    <text evidence="1">The sequence shown here is derived from an EMBL/GenBank/DDBJ whole genome shotgun (WGS) entry which is preliminary data.</text>
</comment>
<dbReference type="EMBL" id="JXXR01000021">
    <property type="protein sequence ID" value="KJY68695.1"/>
    <property type="molecule type" value="Genomic_DNA"/>
</dbReference>
<dbReference type="CDD" id="cd24082">
    <property type="entry name" value="ASKHA_NBD_GspK-like"/>
    <property type="match status" value="1"/>
</dbReference>
<dbReference type="RefSeq" id="WP_045986985.1">
    <property type="nucleotide sequence ID" value="NZ_CP063051.1"/>
</dbReference>